<keyword evidence="1" id="KW-0175">Coiled coil</keyword>
<proteinExistence type="predicted"/>
<sequence>MGGAHGAQGGCIGGAARLRTSLKKTVQLRVVPFSAEPAAPGLSAGGRDAPTAAARMYVLAFEAMEEKNKQLEAEIAELRRQSLMSISTCPRAREKA</sequence>
<organism evidence="2 3">
    <name type="scientific">Diacronema lutheri</name>
    <name type="common">Unicellular marine alga</name>
    <name type="synonym">Monochrysis lutheri</name>
    <dbReference type="NCBI Taxonomy" id="2081491"/>
    <lineage>
        <taxon>Eukaryota</taxon>
        <taxon>Haptista</taxon>
        <taxon>Haptophyta</taxon>
        <taxon>Pavlovophyceae</taxon>
        <taxon>Pavlovales</taxon>
        <taxon>Pavlovaceae</taxon>
        <taxon>Diacronema</taxon>
    </lineage>
</organism>
<evidence type="ECO:0000313" key="3">
    <source>
        <dbReference type="Proteomes" id="UP000751190"/>
    </source>
</evidence>
<name>A0A8J5XGH4_DIALT</name>
<comment type="caution">
    <text evidence="2">The sequence shown here is derived from an EMBL/GenBank/DDBJ whole genome shotgun (WGS) entry which is preliminary data.</text>
</comment>
<feature type="coiled-coil region" evidence="1">
    <location>
        <begin position="54"/>
        <end position="81"/>
    </location>
</feature>
<gene>
    <name evidence="2" type="ORF">KFE25_011845</name>
</gene>
<accession>A0A8J5XGH4</accession>
<dbReference type="AlphaFoldDB" id="A0A8J5XGH4"/>
<evidence type="ECO:0000256" key="1">
    <source>
        <dbReference type="SAM" id="Coils"/>
    </source>
</evidence>
<evidence type="ECO:0000313" key="2">
    <source>
        <dbReference type="EMBL" id="KAG8460354.1"/>
    </source>
</evidence>
<dbReference type="Proteomes" id="UP000751190">
    <property type="component" value="Unassembled WGS sequence"/>
</dbReference>
<dbReference type="EMBL" id="JAGTXO010000033">
    <property type="protein sequence ID" value="KAG8460354.1"/>
    <property type="molecule type" value="Genomic_DNA"/>
</dbReference>
<reference evidence="2" key="1">
    <citation type="submission" date="2021-05" db="EMBL/GenBank/DDBJ databases">
        <title>The genome of the haptophyte Pavlova lutheri (Diacronema luteri, Pavlovales) - a model for lipid biosynthesis in eukaryotic algae.</title>
        <authorList>
            <person name="Hulatt C.J."/>
            <person name="Posewitz M.C."/>
        </authorList>
    </citation>
    <scope>NUCLEOTIDE SEQUENCE</scope>
    <source>
        <strain evidence="2">NIVA-4/92</strain>
    </source>
</reference>
<protein>
    <submittedName>
        <fullName evidence="2">Uncharacterized protein</fullName>
    </submittedName>
</protein>
<keyword evidence="3" id="KW-1185">Reference proteome</keyword>